<feature type="compositionally biased region" description="Polar residues" evidence="1">
    <location>
        <begin position="54"/>
        <end position="88"/>
    </location>
</feature>
<organism evidence="2 3">
    <name type="scientific">Dreissena polymorpha</name>
    <name type="common">Zebra mussel</name>
    <name type="synonym">Mytilus polymorpha</name>
    <dbReference type="NCBI Taxonomy" id="45954"/>
    <lineage>
        <taxon>Eukaryota</taxon>
        <taxon>Metazoa</taxon>
        <taxon>Spiralia</taxon>
        <taxon>Lophotrochozoa</taxon>
        <taxon>Mollusca</taxon>
        <taxon>Bivalvia</taxon>
        <taxon>Autobranchia</taxon>
        <taxon>Heteroconchia</taxon>
        <taxon>Euheterodonta</taxon>
        <taxon>Imparidentia</taxon>
        <taxon>Neoheterodontei</taxon>
        <taxon>Myida</taxon>
        <taxon>Dreissenoidea</taxon>
        <taxon>Dreissenidae</taxon>
        <taxon>Dreissena</taxon>
    </lineage>
</organism>
<dbReference type="AlphaFoldDB" id="A0A9D4HPY7"/>
<proteinExistence type="predicted"/>
<reference evidence="2" key="2">
    <citation type="submission" date="2020-11" db="EMBL/GenBank/DDBJ databases">
        <authorList>
            <person name="McCartney M.A."/>
            <person name="Auch B."/>
            <person name="Kono T."/>
            <person name="Mallez S."/>
            <person name="Becker A."/>
            <person name="Gohl D.M."/>
            <person name="Silverstein K.A.T."/>
            <person name="Koren S."/>
            <person name="Bechman K.B."/>
            <person name="Herman A."/>
            <person name="Abrahante J.E."/>
            <person name="Garbe J."/>
        </authorList>
    </citation>
    <scope>NUCLEOTIDE SEQUENCE</scope>
    <source>
        <strain evidence="2">Duluth1</strain>
        <tissue evidence="2">Whole animal</tissue>
    </source>
</reference>
<feature type="region of interest" description="Disordered" evidence="1">
    <location>
        <begin position="54"/>
        <end position="94"/>
    </location>
</feature>
<comment type="caution">
    <text evidence="2">The sequence shown here is derived from an EMBL/GenBank/DDBJ whole genome shotgun (WGS) entry which is preliminary data.</text>
</comment>
<gene>
    <name evidence="2" type="ORF">DPMN_052600</name>
</gene>
<sequence length="94" mass="9879">MSAQLWTTTTVLTTSYLTTGTTELLTTSVSTISQIVTNILSTTLRLKRKTVVTGSLAPQTDPNSSAATGSEAVTQKANVYDSTSNPQNMIVPIG</sequence>
<dbReference type="EMBL" id="JAIWYP010000012">
    <property type="protein sequence ID" value="KAH3726731.1"/>
    <property type="molecule type" value="Genomic_DNA"/>
</dbReference>
<evidence type="ECO:0000313" key="3">
    <source>
        <dbReference type="Proteomes" id="UP000828390"/>
    </source>
</evidence>
<keyword evidence="3" id="KW-1185">Reference proteome</keyword>
<protein>
    <submittedName>
        <fullName evidence="2">Uncharacterized protein</fullName>
    </submittedName>
</protein>
<evidence type="ECO:0000256" key="1">
    <source>
        <dbReference type="SAM" id="MobiDB-lite"/>
    </source>
</evidence>
<name>A0A9D4HPY7_DREPO</name>
<dbReference type="Proteomes" id="UP000828390">
    <property type="component" value="Unassembled WGS sequence"/>
</dbReference>
<accession>A0A9D4HPY7</accession>
<evidence type="ECO:0000313" key="2">
    <source>
        <dbReference type="EMBL" id="KAH3726731.1"/>
    </source>
</evidence>
<reference evidence="2" key="1">
    <citation type="journal article" date="2019" name="bioRxiv">
        <title>The Genome of the Zebra Mussel, Dreissena polymorpha: A Resource for Invasive Species Research.</title>
        <authorList>
            <person name="McCartney M.A."/>
            <person name="Auch B."/>
            <person name="Kono T."/>
            <person name="Mallez S."/>
            <person name="Zhang Y."/>
            <person name="Obille A."/>
            <person name="Becker A."/>
            <person name="Abrahante J.E."/>
            <person name="Garbe J."/>
            <person name="Badalamenti J.P."/>
            <person name="Herman A."/>
            <person name="Mangelson H."/>
            <person name="Liachko I."/>
            <person name="Sullivan S."/>
            <person name="Sone E.D."/>
            <person name="Koren S."/>
            <person name="Silverstein K.A.T."/>
            <person name="Beckman K.B."/>
            <person name="Gohl D.M."/>
        </authorList>
    </citation>
    <scope>NUCLEOTIDE SEQUENCE</scope>
    <source>
        <strain evidence="2">Duluth1</strain>
        <tissue evidence="2">Whole animal</tissue>
    </source>
</reference>